<accession>A0A1S8A5S9</accession>
<reference evidence="2" key="1">
    <citation type="submission" date="2016-03" db="EMBL/GenBank/DDBJ databases">
        <title>Draft genome sequence of Rosellinia necatrix.</title>
        <authorList>
            <person name="Kanematsu S."/>
        </authorList>
    </citation>
    <scope>NUCLEOTIDE SEQUENCE [LARGE SCALE GENOMIC DNA]</scope>
    <source>
        <strain evidence="2">W97</strain>
    </source>
</reference>
<name>A0A1S8A5S9_ROSNE</name>
<feature type="region of interest" description="Disordered" evidence="1">
    <location>
        <begin position="351"/>
        <end position="379"/>
    </location>
</feature>
<sequence>MPPAITQRSGQRRAKNVAKNIGRFVKKTYSRFKRELSSYSLSTSLAEHVAANETNTRPRYRYNNYDTPPLEVDLKSETEALNESIHDAWPSRHHSRYRKVRALLVCWADVDTTNATVNADARVQLLGVRPSPTPDTSSYASNGAATSATGSSSAARNDTMNGPFIPAACQLASVLDRHYGAESQVLLIPSVESPQDMLVAKVNQFVSEYGSSDTLLLFWYGGHAEVVGGALSGGRNSTAGEVIWYGQRDELGVMARSITSCLGRARGDVVMLNDSPFAQHAYTSYMYGPRSFELLGSGSTTPSYAEVYPDREAAFTRTLALMLDSPALAARGVSTVELHHKLIDIAMPSRVQTDDSPAISPHASVAGSSDDPRGHSRQASSLIAAHAPRRLGGAPEYPVYCQMSQSAAAALGAGVTRTAVLSRLGHSLGRRPKHAFVPGDQPRLKIAVDLARPDLDARRWEEWIMRAPTDVSSVSVKLA</sequence>
<organism evidence="2">
    <name type="scientific">Rosellinia necatrix</name>
    <name type="common">White root-rot fungus</name>
    <dbReference type="NCBI Taxonomy" id="77044"/>
    <lineage>
        <taxon>Eukaryota</taxon>
        <taxon>Fungi</taxon>
        <taxon>Dikarya</taxon>
        <taxon>Ascomycota</taxon>
        <taxon>Pezizomycotina</taxon>
        <taxon>Sordariomycetes</taxon>
        <taxon>Xylariomycetidae</taxon>
        <taxon>Xylariales</taxon>
        <taxon>Xylariaceae</taxon>
        <taxon>Rosellinia</taxon>
    </lineage>
</organism>
<feature type="compositionally biased region" description="Low complexity" evidence="1">
    <location>
        <begin position="136"/>
        <end position="155"/>
    </location>
</feature>
<proteinExistence type="predicted"/>
<dbReference type="Proteomes" id="UP000054516">
    <property type="component" value="Unassembled WGS sequence"/>
</dbReference>
<keyword evidence="3" id="KW-1185">Reference proteome</keyword>
<dbReference type="AlphaFoldDB" id="A0A1S8A5S9"/>
<evidence type="ECO:0008006" key="4">
    <source>
        <dbReference type="Google" id="ProtNLM"/>
    </source>
</evidence>
<evidence type="ECO:0000313" key="3">
    <source>
        <dbReference type="Proteomes" id="UP000054516"/>
    </source>
</evidence>
<dbReference type="OrthoDB" id="4760831at2759"/>
<evidence type="ECO:0000313" key="2">
    <source>
        <dbReference type="EMBL" id="GAW25446.1"/>
    </source>
</evidence>
<dbReference type="EMBL" id="DF977452">
    <property type="protein sequence ID" value="GAW25446.1"/>
    <property type="molecule type" value="Genomic_DNA"/>
</dbReference>
<gene>
    <name evidence="2" type="ORF">SAMD00023353_0700290</name>
</gene>
<protein>
    <recommendedName>
        <fullName evidence="4">Caspase domain-containing protein</fullName>
    </recommendedName>
</protein>
<evidence type="ECO:0000256" key="1">
    <source>
        <dbReference type="SAM" id="MobiDB-lite"/>
    </source>
</evidence>
<feature type="region of interest" description="Disordered" evidence="1">
    <location>
        <begin position="128"/>
        <end position="155"/>
    </location>
</feature>